<dbReference type="AlphaFoldDB" id="A0A140DT16"/>
<keyword evidence="4" id="KW-1185">Reference proteome</keyword>
<feature type="coiled-coil region" evidence="1">
    <location>
        <begin position="129"/>
        <end position="156"/>
    </location>
</feature>
<evidence type="ECO:0000313" key="3">
    <source>
        <dbReference type="EMBL" id="OLU43605.1"/>
    </source>
</evidence>
<evidence type="ECO:0000313" key="4">
    <source>
        <dbReference type="Proteomes" id="UP000069771"/>
    </source>
</evidence>
<proteinExistence type="predicted"/>
<protein>
    <submittedName>
        <fullName evidence="2">Uncharacterized protein</fullName>
    </submittedName>
</protein>
<reference evidence="2 4" key="1">
    <citation type="journal article" date="2016" name="Gut Pathog.">
        <title>Whole genome sequencing of "Faecalibaculum rodentium" ALO17, isolated from C57BL/6J laboratory mouse feces.</title>
        <authorList>
            <person name="Lim S."/>
            <person name="Chang D.H."/>
            <person name="Ahn S."/>
            <person name="Kim B.C."/>
        </authorList>
    </citation>
    <scope>NUCLEOTIDE SEQUENCE [LARGE SCALE GENOMIC DNA]</scope>
    <source>
        <strain evidence="2 4">Alo17</strain>
    </source>
</reference>
<dbReference type="STRING" id="1702221.AALO17_06590"/>
<keyword evidence="1" id="KW-0175">Coiled coil</keyword>
<evidence type="ECO:0000313" key="5">
    <source>
        <dbReference type="Proteomes" id="UP000186758"/>
    </source>
</evidence>
<dbReference type="RefSeq" id="WP_067555410.1">
    <property type="nucleotide sequence ID" value="NZ_CAMTMS010000007.1"/>
</dbReference>
<name>A0A140DT16_9FIRM</name>
<dbReference type="GeneID" id="78477480"/>
<evidence type="ECO:0000313" key="2">
    <source>
        <dbReference type="EMBL" id="AMK53793.1"/>
    </source>
</evidence>
<gene>
    <name evidence="2" type="ORF">AALO17_06590</name>
    <name evidence="3" type="ORF">BO223_11580</name>
</gene>
<organism evidence="2 4">
    <name type="scientific">Faecalibaculum rodentium</name>
    <dbReference type="NCBI Taxonomy" id="1702221"/>
    <lineage>
        <taxon>Bacteria</taxon>
        <taxon>Bacillati</taxon>
        <taxon>Bacillota</taxon>
        <taxon>Erysipelotrichia</taxon>
        <taxon>Erysipelotrichales</taxon>
        <taxon>Erysipelotrichaceae</taxon>
        <taxon>Faecalibaculum</taxon>
    </lineage>
</organism>
<dbReference type="Proteomes" id="UP000186758">
    <property type="component" value="Unassembled WGS sequence"/>
</dbReference>
<accession>A0A140DT16</accession>
<dbReference type="EMBL" id="MPJZ01000098">
    <property type="protein sequence ID" value="OLU43605.1"/>
    <property type="molecule type" value="Genomic_DNA"/>
</dbReference>
<dbReference type="Proteomes" id="UP000069771">
    <property type="component" value="Chromosome"/>
</dbReference>
<dbReference type="KEGG" id="fro:AALO17_06590"/>
<feature type="coiled-coil region" evidence="1">
    <location>
        <begin position="184"/>
        <end position="211"/>
    </location>
</feature>
<evidence type="ECO:0000256" key="1">
    <source>
        <dbReference type="SAM" id="Coils"/>
    </source>
</evidence>
<reference evidence="3 5" key="2">
    <citation type="submission" date="2016-11" db="EMBL/GenBank/DDBJ databases">
        <title>Description of two novel members of the family Erysipelotrichaceae: Ileibacterium lipovorans gen. nov., sp. nov. and Dubosiella newyorkensis, gen. nov., sp. nov.</title>
        <authorList>
            <person name="Cox L.M."/>
            <person name="Sohn J."/>
            <person name="Tyrrell K.L."/>
            <person name="Citron D.M."/>
            <person name="Lawson P.A."/>
            <person name="Patel N.B."/>
            <person name="Iizumi T."/>
            <person name="Perez-Perez G.I."/>
            <person name="Goldstein E.J."/>
            <person name="Blaser M.J."/>
        </authorList>
    </citation>
    <scope>NUCLEOTIDE SEQUENCE [LARGE SCALE GENOMIC DNA]</scope>
    <source>
        <strain evidence="3 5">NYU-BL-K8</strain>
    </source>
</reference>
<dbReference type="EMBL" id="CP011391">
    <property type="protein sequence ID" value="AMK53793.1"/>
    <property type="molecule type" value="Genomic_DNA"/>
</dbReference>
<sequence length="215" mass="25539">MTFEIIEIREGKLGYKIALLQRPEGAPERYVVAKDYNPEKRIWHMGGIYFTTLYDAVRCFERQTTLKDEDDNYEDDSETQEKRDSDMARLDEIHLLECFYVGQQEVVNILLGEMECYKTEYCKMPARLQERLKQIDARVEDKLAELESKKNELLLKCIYVGQQEVVNMLLGEMECYKMEYYKMLVRLQERLKQIDARAEDKLAELESKKNELLGF</sequence>